<accession>A0ACC0C1F2</accession>
<proteinExistence type="predicted"/>
<comment type="caution">
    <text evidence="1">The sequence shown here is derived from an EMBL/GenBank/DDBJ whole genome shotgun (WGS) entry which is preliminary data.</text>
</comment>
<organism evidence="1 2">
    <name type="scientific">Catharanthus roseus</name>
    <name type="common">Madagascar periwinkle</name>
    <name type="synonym">Vinca rosea</name>
    <dbReference type="NCBI Taxonomy" id="4058"/>
    <lineage>
        <taxon>Eukaryota</taxon>
        <taxon>Viridiplantae</taxon>
        <taxon>Streptophyta</taxon>
        <taxon>Embryophyta</taxon>
        <taxon>Tracheophyta</taxon>
        <taxon>Spermatophyta</taxon>
        <taxon>Magnoliopsida</taxon>
        <taxon>eudicotyledons</taxon>
        <taxon>Gunneridae</taxon>
        <taxon>Pentapetalae</taxon>
        <taxon>asterids</taxon>
        <taxon>lamiids</taxon>
        <taxon>Gentianales</taxon>
        <taxon>Apocynaceae</taxon>
        <taxon>Rauvolfioideae</taxon>
        <taxon>Vinceae</taxon>
        <taxon>Catharanthinae</taxon>
        <taxon>Catharanthus</taxon>
    </lineage>
</organism>
<name>A0ACC0C1F2_CATRO</name>
<evidence type="ECO:0000313" key="1">
    <source>
        <dbReference type="EMBL" id="KAI5678583.1"/>
    </source>
</evidence>
<keyword evidence="2" id="KW-1185">Reference proteome</keyword>
<protein>
    <submittedName>
        <fullName evidence="1">Uncharacterized protein</fullName>
    </submittedName>
</protein>
<gene>
    <name evidence="1" type="ORF">M9H77_09533</name>
</gene>
<dbReference type="Proteomes" id="UP001060085">
    <property type="component" value="Linkage Group LG02"/>
</dbReference>
<evidence type="ECO:0000313" key="2">
    <source>
        <dbReference type="Proteomes" id="UP001060085"/>
    </source>
</evidence>
<sequence>MAKDSNQPTRRKHRRSPSEEDNDSEEPSKRSKHRHHRHHRHRHHHRSKKQDKAEDTTQAEPRIEIEDKDKRQEEGNGCVSDLNDGVATAPVMGAVGAVLNGSSLGIDYDMEEGEIIEEDEEVVGRVELKQRGFDLDVEVEGSGANNKEVGVPQEDTVHTGCRRGERIEALDLDGTDREESIGNGRKKQNDVSWENNSKTDHASNGDYVHKHFEHVLSIEEHGRASNNGAVRNDPRDQRNAMSSDSGGKKQRGAANSPLRNKHYEEGHGRNHLKSAGQSRGRSESHNSFQEVSQSDTPKEQDDAYYSKRRHRNDSDDERAVKSYKDQRHGSSDLLRDKERERSSSYDRHGSQMGRHHSRETRERYREGSREMDRDRSRERERARERERERERGRERDKEREKDRERERERERRRDLERERRRERDRESSKDRGRDRESNKDRNRDRDRGRENDRFTRNHKYDYLDDGYGGRDRHDDSRSRRYGETDRRDRPRENDDRENVDNSDKKVLGSDNEESKRDEMEQEAYQETIELQLVEKEEDDLEKIKEESRRRRQAILEKYKNKKSQQPETNVKAKEPVDLHSVTIPAVDVVPEGVDGQNEVADDLVADPSFSVGKSPQANGLPGAQEPSDAAGGLGAGTPKSERSSDMFFDDIFGESPAGVRKTGKGDGLAIERSGFHDNWDDSEGYYSYRFGEILDGRYEIIAAHGKGVFSTVVRAKDLKAKSCDPEEVAIKIIRSNDTMYKAGMDELVILKKLVGADPENKRHCVRFISTFKYRNHLCLVFESLHMNLREVLKKFGRNIGLKLTAVRAYAKQLFIALKHLKNCGVLHCDIKPDNMLVNEAKNVLKLCDFGNAMFAGKNEITPYLVSRFYRAPEIILGLPYDHPMDMWSVGCCLFELYTGKVLFPGATNNDMLRLHMELKGPFPKKMLRKGGFTDHHFDQDLNFLATEEDPVTKKAIKRLILNVKPKDMGTLIVGSPGEDPKMLVHFKDLLEKIFAVDPDKRITVSQALSHPFITGK</sequence>
<dbReference type="EMBL" id="CM044702">
    <property type="protein sequence ID" value="KAI5678583.1"/>
    <property type="molecule type" value="Genomic_DNA"/>
</dbReference>
<reference evidence="2" key="1">
    <citation type="journal article" date="2023" name="Nat. Plants">
        <title>Single-cell RNA sequencing provides a high-resolution roadmap for understanding the multicellular compartmentation of specialized metabolism.</title>
        <authorList>
            <person name="Sun S."/>
            <person name="Shen X."/>
            <person name="Li Y."/>
            <person name="Li Y."/>
            <person name="Wang S."/>
            <person name="Li R."/>
            <person name="Zhang H."/>
            <person name="Shen G."/>
            <person name="Guo B."/>
            <person name="Wei J."/>
            <person name="Xu J."/>
            <person name="St-Pierre B."/>
            <person name="Chen S."/>
            <person name="Sun C."/>
        </authorList>
    </citation>
    <scope>NUCLEOTIDE SEQUENCE [LARGE SCALE GENOMIC DNA]</scope>
</reference>